<dbReference type="InterPro" id="IPR016036">
    <property type="entry name" value="Malonyl_transacylase_ACP-bd"/>
</dbReference>
<dbReference type="SUPFAM" id="SSF52151">
    <property type="entry name" value="FabD/lysophospholipase-like"/>
    <property type="match status" value="1"/>
</dbReference>
<dbReference type="InterPro" id="IPR050858">
    <property type="entry name" value="Mal-CoA-ACP_Trans/PKS_FabD"/>
</dbReference>
<keyword evidence="2" id="KW-0012">Acyltransferase</keyword>
<dbReference type="Proteomes" id="UP000620262">
    <property type="component" value="Unassembled WGS sequence"/>
</dbReference>
<dbReference type="EC" id="2.3.1.39" evidence="2"/>
<dbReference type="Gene3D" id="3.30.70.250">
    <property type="entry name" value="Malonyl-CoA ACP transacylase, ACP-binding"/>
    <property type="match status" value="1"/>
</dbReference>
<accession>A0ABR9IXR0</accession>
<dbReference type="RefSeq" id="WP_192731667.1">
    <property type="nucleotide sequence ID" value="NZ_BAAAVL010000002.1"/>
</dbReference>
<dbReference type="Gene3D" id="3.40.366.10">
    <property type="entry name" value="Malonyl-Coenzyme A Acyl Carrier Protein, domain 2"/>
    <property type="match status" value="1"/>
</dbReference>
<dbReference type="Pfam" id="PF00698">
    <property type="entry name" value="Acyl_transf_1"/>
    <property type="match status" value="1"/>
</dbReference>
<name>A0ABR9IXR0_RHIVS</name>
<dbReference type="PANTHER" id="PTHR42681">
    <property type="entry name" value="MALONYL-COA-ACYL CARRIER PROTEIN TRANSACYLASE, MITOCHONDRIAL"/>
    <property type="match status" value="1"/>
</dbReference>
<organism evidence="2 3">
    <name type="scientific">Rhizobium viscosum</name>
    <name type="common">Arthrobacter viscosus</name>
    <dbReference type="NCBI Taxonomy" id="1673"/>
    <lineage>
        <taxon>Bacteria</taxon>
        <taxon>Pseudomonadati</taxon>
        <taxon>Pseudomonadota</taxon>
        <taxon>Alphaproteobacteria</taxon>
        <taxon>Hyphomicrobiales</taxon>
        <taxon>Rhizobiaceae</taxon>
        <taxon>Rhizobium/Agrobacterium group</taxon>
        <taxon>Rhizobium</taxon>
    </lineage>
</organism>
<evidence type="ECO:0000259" key="1">
    <source>
        <dbReference type="SMART" id="SM00827"/>
    </source>
</evidence>
<comment type="caution">
    <text evidence="2">The sequence shown here is derived from an EMBL/GenBank/DDBJ whole genome shotgun (WGS) entry which is preliminary data.</text>
</comment>
<dbReference type="SMART" id="SM00827">
    <property type="entry name" value="PKS_AT"/>
    <property type="match status" value="1"/>
</dbReference>
<keyword evidence="2" id="KW-0808">Transferase</keyword>
<proteinExistence type="predicted"/>
<dbReference type="InterPro" id="IPR016035">
    <property type="entry name" value="Acyl_Trfase/lysoPLipase"/>
</dbReference>
<dbReference type="InterPro" id="IPR014043">
    <property type="entry name" value="Acyl_transferase_dom"/>
</dbReference>
<dbReference type="InterPro" id="IPR001227">
    <property type="entry name" value="Ac_transferase_dom_sf"/>
</dbReference>
<feature type="domain" description="Malonyl-CoA:ACP transacylase (MAT)" evidence="1">
    <location>
        <begin position="6"/>
        <end position="304"/>
    </location>
</feature>
<keyword evidence="3" id="KW-1185">Reference proteome</keyword>
<dbReference type="GO" id="GO:0004314">
    <property type="term" value="F:[acyl-carrier-protein] S-malonyltransferase activity"/>
    <property type="evidence" value="ECO:0007669"/>
    <property type="project" value="UniProtKB-EC"/>
</dbReference>
<evidence type="ECO:0000313" key="2">
    <source>
        <dbReference type="EMBL" id="MBE1507994.1"/>
    </source>
</evidence>
<dbReference type="SUPFAM" id="SSF55048">
    <property type="entry name" value="Probable ACP-binding domain of malonyl-CoA ACP transacylase"/>
    <property type="match status" value="1"/>
</dbReference>
<dbReference type="PANTHER" id="PTHR42681:SF6">
    <property type="entry name" value="BLL0263 PROTEIN"/>
    <property type="match status" value="1"/>
</dbReference>
<sequence>MPVAILCSGQGHQNSAMFSLTESAPEADELFAYCANLLGGVDPRELVKRESIETLHSNRTGQILCTLQALATFETFKSYLPSQIIVAGYSVGEVAAWGIAGLFSPKETLDLVARRAEIMDAESTPGDGLLFIRGLSRNAVDILCTRYGAAISIINPGDAFVVGGGRPALDAIAEAARAANAQRIAFIQVMVASHTNLLNKAADDFRDVLLAAVCSPQSPGVRLISGIDGTTVVDTRAGLAKLARQVSQTVLWSECLRSCVEAGATSFLEFGPGKALSEMVASSYPDVPSRSVDEFSSIAGVVNWIGSHGSP</sequence>
<evidence type="ECO:0000313" key="3">
    <source>
        <dbReference type="Proteomes" id="UP000620262"/>
    </source>
</evidence>
<gene>
    <name evidence="2" type="ORF">H4W29_005239</name>
</gene>
<reference evidence="2 3" key="1">
    <citation type="submission" date="2020-10" db="EMBL/GenBank/DDBJ databases">
        <title>Sequencing the genomes of 1000 actinobacteria strains.</title>
        <authorList>
            <person name="Klenk H.-P."/>
        </authorList>
    </citation>
    <scope>NUCLEOTIDE SEQUENCE [LARGE SCALE GENOMIC DNA]</scope>
    <source>
        <strain evidence="2 3">DSM 7307</strain>
    </source>
</reference>
<dbReference type="EMBL" id="JADBEC010000002">
    <property type="protein sequence ID" value="MBE1507994.1"/>
    <property type="molecule type" value="Genomic_DNA"/>
</dbReference>
<protein>
    <submittedName>
        <fullName evidence="2">[acyl-carrier-protein] S-malonyltransferase</fullName>
        <ecNumber evidence="2">2.3.1.39</ecNumber>
    </submittedName>
</protein>